<dbReference type="EMBL" id="CP014205">
    <property type="protein sequence ID" value="AMQ84613.1"/>
    <property type="molecule type" value="Genomic_DNA"/>
</dbReference>
<reference evidence="1" key="1">
    <citation type="submission" date="2017-12" db="EMBL/GenBank/DDBJ databases">
        <title>Pseudomonas sp. MS586 complete sequence.</title>
        <authorList>
            <person name="Lu S."/>
            <person name="Deng P."/>
        </authorList>
    </citation>
    <scope>NUCLEOTIDE SEQUENCE</scope>
    <source>
        <strain evidence="1">MS586</strain>
    </source>
</reference>
<keyword evidence="2" id="KW-1185">Reference proteome</keyword>
<organism evidence="1 2">
    <name type="scientific">Pseudomonas glycinae</name>
    <dbReference type="NCBI Taxonomy" id="1785145"/>
    <lineage>
        <taxon>Bacteria</taxon>
        <taxon>Pseudomonadati</taxon>
        <taxon>Pseudomonadota</taxon>
        <taxon>Gammaproteobacteria</taxon>
        <taxon>Pseudomonadales</taxon>
        <taxon>Pseudomonadaceae</taxon>
        <taxon>Pseudomonas</taxon>
    </lineage>
</organism>
<name>A0ABN4MTM7_9PSED</name>
<protein>
    <submittedName>
        <fullName evidence="1">Uncharacterized protein</fullName>
    </submittedName>
</protein>
<gene>
    <name evidence="1" type="ORF">AWU82_15240</name>
</gene>
<accession>A0ABN4MTM7</accession>
<dbReference type="RefSeq" id="WP_064381926.1">
    <property type="nucleotide sequence ID" value="NZ_BQIG01000027.1"/>
</dbReference>
<evidence type="ECO:0000313" key="2">
    <source>
        <dbReference type="Proteomes" id="UP000075187"/>
    </source>
</evidence>
<evidence type="ECO:0000313" key="1">
    <source>
        <dbReference type="EMBL" id="AMQ84613.1"/>
    </source>
</evidence>
<sequence>MATDVRILFYTGVPLSKSDKEIFDIIRARSSDTVLKFEREPGATTGKLYYVPGVNAVRSTAIVDKICLADYRGSVDFSMFEQS</sequence>
<dbReference type="Proteomes" id="UP000075187">
    <property type="component" value="Chromosome"/>
</dbReference>
<proteinExistence type="predicted"/>